<dbReference type="Pfam" id="PF04954">
    <property type="entry name" value="SIP"/>
    <property type="match status" value="1"/>
</dbReference>
<dbReference type="InterPro" id="IPR039374">
    <property type="entry name" value="SIP_fam"/>
</dbReference>
<dbReference type="InterPro" id="IPR039261">
    <property type="entry name" value="FNR_nucleotide-bd"/>
</dbReference>
<dbReference type="PANTHER" id="PTHR30157:SF0">
    <property type="entry name" value="NADPH-DEPENDENT FERRIC-CHELATE REDUCTASE"/>
    <property type="match status" value="1"/>
</dbReference>
<keyword evidence="3" id="KW-1185">Reference proteome</keyword>
<evidence type="ECO:0000313" key="2">
    <source>
        <dbReference type="EMBL" id="MFC6150065.1"/>
    </source>
</evidence>
<dbReference type="InterPro" id="IPR017927">
    <property type="entry name" value="FAD-bd_FR_type"/>
</dbReference>
<dbReference type="PANTHER" id="PTHR30157">
    <property type="entry name" value="FERRIC REDUCTASE, NADPH-DEPENDENT"/>
    <property type="match status" value="1"/>
</dbReference>
<dbReference type="InterPro" id="IPR013113">
    <property type="entry name" value="SIP_FAD-bd"/>
</dbReference>
<accession>A0ABW1QQ71</accession>
<dbReference type="InterPro" id="IPR007037">
    <property type="entry name" value="SIP_rossman_dom"/>
</dbReference>
<dbReference type="RefSeq" id="WP_205602735.1">
    <property type="nucleotide sequence ID" value="NZ_JBHSQL010000008.1"/>
</dbReference>
<evidence type="ECO:0000313" key="3">
    <source>
        <dbReference type="Proteomes" id="UP001596097"/>
    </source>
</evidence>
<reference evidence="3" key="1">
    <citation type="journal article" date="2019" name="Int. J. Syst. Evol. Microbiol.">
        <title>The Global Catalogue of Microorganisms (GCM) 10K type strain sequencing project: providing services to taxonomists for standard genome sequencing and annotation.</title>
        <authorList>
            <consortium name="The Broad Institute Genomics Platform"/>
            <consortium name="The Broad Institute Genome Sequencing Center for Infectious Disease"/>
            <person name="Wu L."/>
            <person name="Ma J."/>
        </authorList>
    </citation>
    <scope>NUCLEOTIDE SEQUENCE [LARGE SCALE GENOMIC DNA]</scope>
    <source>
        <strain evidence="3">CGMCC 4.7198</strain>
    </source>
</reference>
<dbReference type="SUPFAM" id="SSF63380">
    <property type="entry name" value="Riboflavin synthase domain-like"/>
    <property type="match status" value="1"/>
</dbReference>
<comment type="caution">
    <text evidence="2">The sequence shown here is derived from an EMBL/GenBank/DDBJ whole genome shotgun (WGS) entry which is preliminary data.</text>
</comment>
<dbReference type="Proteomes" id="UP001596097">
    <property type="component" value="Unassembled WGS sequence"/>
</dbReference>
<dbReference type="InterPro" id="IPR017938">
    <property type="entry name" value="Riboflavin_synthase-like_b-brl"/>
</dbReference>
<dbReference type="Gene3D" id="3.40.50.80">
    <property type="entry name" value="Nucleotide-binding domain of ferredoxin-NADP reductase (FNR) module"/>
    <property type="match status" value="1"/>
</dbReference>
<dbReference type="Pfam" id="PF08021">
    <property type="entry name" value="FAD_binding_9"/>
    <property type="match status" value="1"/>
</dbReference>
<dbReference type="Gene3D" id="2.40.30.10">
    <property type="entry name" value="Translation factors"/>
    <property type="match status" value="1"/>
</dbReference>
<protein>
    <submittedName>
        <fullName evidence="2">Siderophore-interacting protein</fullName>
    </submittedName>
</protein>
<dbReference type="PROSITE" id="PS51384">
    <property type="entry name" value="FAD_FR"/>
    <property type="match status" value="1"/>
</dbReference>
<dbReference type="EMBL" id="JBHSQL010000008">
    <property type="protein sequence ID" value="MFC6150065.1"/>
    <property type="molecule type" value="Genomic_DNA"/>
</dbReference>
<gene>
    <name evidence="2" type="ORF">ACFPYK_11730</name>
</gene>
<evidence type="ECO:0000259" key="1">
    <source>
        <dbReference type="PROSITE" id="PS51384"/>
    </source>
</evidence>
<feature type="domain" description="FAD-binding FR-type" evidence="1">
    <location>
        <begin position="8"/>
        <end position="132"/>
    </location>
</feature>
<organism evidence="2 3">
    <name type="scientific">Mumia xiangluensis</name>
    <dbReference type="NCBI Taxonomy" id="1678900"/>
    <lineage>
        <taxon>Bacteria</taxon>
        <taxon>Bacillati</taxon>
        <taxon>Actinomycetota</taxon>
        <taxon>Actinomycetes</taxon>
        <taxon>Propionibacteriales</taxon>
        <taxon>Nocardioidaceae</taxon>
        <taxon>Mumia</taxon>
    </lineage>
</organism>
<dbReference type="CDD" id="cd06193">
    <property type="entry name" value="siderophore_interacting"/>
    <property type="match status" value="1"/>
</dbReference>
<proteinExistence type="predicted"/>
<name>A0ABW1QQ71_9ACTN</name>
<sequence>MSVASVEMRVFHAEVVRTEDVSPALRRIVFGGPGLAGFRSTGVGDEYLRILFPAAGETAPVLPEVVDGNLDYASIDLTRLRTYTVRDVDEERGEVTIEFVVHEGGVAAAWAQQAKPGDVVGLNSPTGLYDPPSALDWQMLVADCAALPAAARILAETPDHVRTRVVVEVADPAHRIPLPERPGIDVTWVTGGNGHGPSRLAEVVRTLPRPEGVGYTWVAGEARALRDVRRHLRKDLGLPASAYKTVGYWTADADRWHEQFEALPADVRAELDALWDSDRDPEDIEDEWDDRLTRLGL</sequence>